<feature type="compositionally biased region" description="Polar residues" evidence="1">
    <location>
        <begin position="2375"/>
        <end position="2391"/>
    </location>
</feature>
<dbReference type="Pfam" id="PF12505">
    <property type="entry name" value="DUF3712"/>
    <property type="match status" value="6"/>
</dbReference>
<name>A0A8H4R1A6_9AGAR</name>
<evidence type="ECO:0000256" key="2">
    <source>
        <dbReference type="SAM" id="Phobius"/>
    </source>
</evidence>
<gene>
    <name evidence="3" type="ORF">D9613_000587</name>
</gene>
<keyword evidence="4" id="KW-1185">Reference proteome</keyword>
<dbReference type="PANTHER" id="PTHR35895">
    <property type="entry name" value="CHROMOSOME 16, WHOLE GENOME SHOTGUN SEQUENCE"/>
    <property type="match status" value="1"/>
</dbReference>
<keyword evidence="2" id="KW-1133">Transmembrane helix</keyword>
<comment type="caution">
    <text evidence="3">The sequence shown here is derived from an EMBL/GenBank/DDBJ whole genome shotgun (WGS) entry which is preliminary data.</text>
</comment>
<dbReference type="InterPro" id="IPR022185">
    <property type="entry name" value="DUF3712"/>
</dbReference>
<evidence type="ECO:0000313" key="4">
    <source>
        <dbReference type="Proteomes" id="UP000521872"/>
    </source>
</evidence>
<dbReference type="PANTHER" id="PTHR35895:SF1">
    <property type="entry name" value="LIPID-BINDING SERUM GLYCOPROTEIN C-TERMINAL DOMAIN-CONTAINING PROTEIN"/>
    <property type="match status" value="1"/>
</dbReference>
<keyword evidence="2" id="KW-0812">Transmembrane</keyword>
<dbReference type="Gene3D" id="2.60.40.1820">
    <property type="match status" value="1"/>
</dbReference>
<feature type="region of interest" description="Disordered" evidence="1">
    <location>
        <begin position="2363"/>
        <end position="2409"/>
    </location>
</feature>
<dbReference type="GO" id="GO:0000329">
    <property type="term" value="C:fungal-type vacuole membrane"/>
    <property type="evidence" value="ECO:0007669"/>
    <property type="project" value="InterPro"/>
</dbReference>
<organism evidence="3 4">
    <name type="scientific">Agrocybe pediades</name>
    <dbReference type="NCBI Taxonomy" id="84607"/>
    <lineage>
        <taxon>Eukaryota</taxon>
        <taxon>Fungi</taxon>
        <taxon>Dikarya</taxon>
        <taxon>Basidiomycota</taxon>
        <taxon>Agaricomycotina</taxon>
        <taxon>Agaricomycetes</taxon>
        <taxon>Agaricomycetidae</taxon>
        <taxon>Agaricales</taxon>
        <taxon>Agaricineae</taxon>
        <taxon>Strophariaceae</taxon>
        <taxon>Agrocybe</taxon>
    </lineage>
</organism>
<evidence type="ECO:0000256" key="1">
    <source>
        <dbReference type="SAM" id="MobiDB-lite"/>
    </source>
</evidence>
<accession>A0A8H4R1A6</accession>
<dbReference type="EMBL" id="JAACJL010000015">
    <property type="protein sequence ID" value="KAF4620410.1"/>
    <property type="molecule type" value="Genomic_DNA"/>
</dbReference>
<protein>
    <submittedName>
        <fullName evidence="3">Uncharacterized protein</fullName>
    </submittedName>
</protein>
<evidence type="ECO:0000313" key="3">
    <source>
        <dbReference type="EMBL" id="KAF4620410.1"/>
    </source>
</evidence>
<proteinExistence type="predicted"/>
<feature type="compositionally biased region" description="Low complexity" evidence="1">
    <location>
        <begin position="2398"/>
        <end position="2409"/>
    </location>
</feature>
<dbReference type="Proteomes" id="UP000521872">
    <property type="component" value="Unassembled WGS sequence"/>
</dbReference>
<feature type="transmembrane region" description="Helical" evidence="2">
    <location>
        <begin position="60"/>
        <end position="84"/>
    </location>
</feature>
<reference evidence="3 4" key="1">
    <citation type="submission" date="2019-12" db="EMBL/GenBank/DDBJ databases">
        <authorList>
            <person name="Floudas D."/>
            <person name="Bentzer J."/>
            <person name="Ahren D."/>
            <person name="Johansson T."/>
            <person name="Persson P."/>
            <person name="Tunlid A."/>
        </authorList>
    </citation>
    <scope>NUCLEOTIDE SEQUENCE [LARGE SCALE GENOMIC DNA]</scope>
    <source>
        <strain evidence="3 4">CBS 102.39</strain>
    </source>
</reference>
<keyword evidence="2" id="KW-0472">Membrane</keyword>
<dbReference type="InterPro" id="IPR046368">
    <property type="entry name" value="Tag1"/>
</dbReference>
<sequence>MMEQVQKVGGLYSSNVGSTHSVASGAALRENATLPAGAEADSQATPEKTPPPQPFYKKRWFILSQIIIIPLGIALLFIILFPVLRAIVELVVKRTNLDVQSAIITQPSNNTFALKLEGFVYNTGIVNAKIKFTEVTHVAWVEDDTETPLGYMQLSELSTKNKRAIINDTTQFFITDEDAFSRFSSKMITAQNFTWRLTSYNLRVQALKFPVAKGITFDKFVTINGFNNFDGNVILKDFQLPGDDPDGGIRFIAVTELNNPSPFALDLGIVVFALSYEGVHLGLGTGTNTNVAPGNNAITLRGTLVPQQDTNLASVSRLFTNYLNGESSPVIATGRSTLQADGSAISWLSQGLQDLHLNVPFKSFVAIDPIRTIEIGNFDLAFDRDNAWSPSVESNSVQASLELPFGFGMAISEIQNDLVIMKDGQPVAGLSTPLGASTSSISVQSESRTSGTINITIKDTRLSCPEAQRSTFEAFNKDLTNSDVAEFRLVGAARAVANMGIGKITLDPIKINVTSHLDGLQGLKGMTTINSVDVAGGTSEGIKLDISVTIFNPSNLKLAVGDLKLQLLRQDVVLGTTVLPNLTLIGGNNTINATSIFQASASPEGIQTLNDFVGKKDVQLVISGFEESTEIASLGPAFESLQLEVTLPALKTNLLESASLKVLTTTGKSNNVSHVTVFLSNPFSAALGIKKISSQVSSFGILLGTIEQEVDFGTTPKSTTESPVLNLDMNFNPEALFTLTRALAAESGMDTSALDSIVELGGYQYLPILERRSNERRQNNVFNNFDLPSFVATAFKQLKSDVQLSTDLQIGDYKTALQFSQPGIPTATDESLSLILPILAAPIVQKIVDESVLGIETVLIVDPEQGSFQTKLKGSITNAGPFNAKISFPSGLTISWGGKVIGRIAMSDISVVGDVGADIDAESRFEVLDVAQLTGFTKACRLLAWTNFVSYQPLPTHHRLSSRKKLLTGISPETTSQLKLSVICISVTGVAFSSRRVSLKGFNGLKDGVKVEKFDLPSDHPSGGISLTLETMVNNPSQVGIQMSSISFDTYMGDVMIAPVASTGTVTLSAQSTSQLSLSGQLIPQESPEGLAAVSNVFNKFIHGEDSNVSVRGSGAGSSDVTWLNEGIKSLVISTILPNQGPLDIIKSINLNELTLMFTSQSSFNPSTSSESTDAAFSLPFAFPIDIVALEQEITLGYEGTDFGKLDIPKGSTTTDVRNRVIHLTFNDVPLSVSNDRRSTFSQFLAAITLESSQTVHLSGSANVDASTAVGMLELSGITFSLDSSIAGLQGLSSKPTVVSNLDVHHGYPDYLLIKADSSLFNPRQQLDDRDQVIGTADISNLVIRPGEEIYPIDVHFSPKGGAVGAGRALLENYLQGIDSVSAIAGSTDSTSVESLKLALSQIDISPVAIPAIHQNLIQSASLSFPLDIVKTGVASTSFKLANPFTASINLLKLSAKAKFHGVTLGTIPVIDASSHPIHAPGHGDVTSPGLPLLFNLDPTAIIQLLLVTSQQNGVDLGPLVQMFQFVLQNPDFKPPVTTSVDTKAPTCKSGNQFDAGAAILRSLAGLEVDLEVDSSVKLDDFPTDLSFIQSGVDTTVLYLIGAVAGPVAQHLVDGSILAFESADITNISNDGFDLTLKGSLTNIGPLDASIVFTEPLNVNWQGHDIAKIELPSVCAAANIGVPDYQTKARLTITDQFQFAEFATFLLHSESFEWTISSPKLSLTALGTIFENVSFGKTVSFKAFNGLPGVSISNFQLPSDDPAGGIQMETDATIPSPAQIGIDLGSVTFRSFFEGTFVGPLSANNLILGANSVTETHLSGRMVPQSGADLDVMGKLFSQYLDGQNITIQTTGESVQPAGSSESIGWLSNAFKTLTFDVILTGDKAKVIEAVQLNDLQVTLKSADQAFKPPTSSSNTVAKYKNPFSFSLQVVEVGQTIALGSGGHQIAQLAIPSVPVVGGGVSTGNVVDLNLAFTDVPLQALDAAGFATLLAGVTLRPDLEVELTGAANIVANTAIGNVPISGVGIDVVSHLKGMASFGGAARLRDVVVAGSGGEGGSQYVRAPLKTILVNPSNISLNTVDISLPVSHQGTTIGRAVLDQFDLKPGENTFDTEFRYQPANANDTVAQAFLSTFLSSGDGIDLTIHGDGSSSPFASLAPALANLKLSTSLPGQNHPNLITNIAVYISIESLITSVVSVEFWISNPLEVDLVLEKVQSDSGVDGDIYAQFTQTFDSFVVPPGQTVSSGVVPNVILVKGILESLGLLERGYLDVANAVTVRLGQGGYQVPYLKLAQTGVPTSFAIVDENGNPLRMGLAQAMRVAQDATSSSIAASSSSSAPSSVSSSAAEESSVASTSAALGSATPAASSVALPANAEPTKSSSATFDNSATVTADTDAHMAGATETPAATET</sequence>